<evidence type="ECO:0000313" key="2">
    <source>
        <dbReference type="Proteomes" id="UP001631969"/>
    </source>
</evidence>
<gene>
    <name evidence="1" type="ORF">ACI1P1_25390</name>
</gene>
<protein>
    <submittedName>
        <fullName evidence="1">MarR family winged helix-turn-helix transcriptional regulator</fullName>
    </submittedName>
</protein>
<comment type="caution">
    <text evidence="1">The sequence shown here is derived from an EMBL/GenBank/DDBJ whole genome shotgun (WGS) entry which is preliminary data.</text>
</comment>
<sequence>MQQGEDLPDQKSGQGQEPQVRRGILPWESEEQIGSLLRLTSMSMRKQIEKSLRPLGLTQQQGKTLRILLHNPGSTHSDLERILRIEKPSVTNLISVMERRGWVVRRKDAQDARFKQIYLTSEGEALAGNIAETVDQTKERLMEALSDEETLLLRSLLQKLRKAWEDDPQEGEQP</sequence>
<name>A0ACC7P3T8_9BACL</name>
<keyword evidence="2" id="KW-1185">Reference proteome</keyword>
<dbReference type="Proteomes" id="UP001631969">
    <property type="component" value="Unassembled WGS sequence"/>
</dbReference>
<proteinExistence type="predicted"/>
<accession>A0ACC7P3T8</accession>
<evidence type="ECO:0000313" key="1">
    <source>
        <dbReference type="EMBL" id="MFM9331638.1"/>
    </source>
</evidence>
<dbReference type="EMBL" id="JBJURJ010000020">
    <property type="protein sequence ID" value="MFM9331638.1"/>
    <property type="molecule type" value="Genomic_DNA"/>
</dbReference>
<organism evidence="1 2">
    <name type="scientific">Paenibacillus mesotrionivorans</name>
    <dbReference type="NCBI Taxonomy" id="3160968"/>
    <lineage>
        <taxon>Bacteria</taxon>
        <taxon>Bacillati</taxon>
        <taxon>Bacillota</taxon>
        <taxon>Bacilli</taxon>
        <taxon>Bacillales</taxon>
        <taxon>Paenibacillaceae</taxon>
        <taxon>Paenibacillus</taxon>
    </lineage>
</organism>
<reference evidence="1" key="1">
    <citation type="submission" date="2024-12" db="EMBL/GenBank/DDBJ databases">
        <authorList>
            <person name="Wu N."/>
        </authorList>
    </citation>
    <scope>NUCLEOTIDE SEQUENCE</scope>
    <source>
        <strain evidence="1">P15</strain>
    </source>
</reference>